<evidence type="ECO:0000256" key="1">
    <source>
        <dbReference type="ARBA" id="ARBA00023125"/>
    </source>
</evidence>
<dbReference type="PANTHER" id="PTHR48112">
    <property type="entry name" value="HIGH MOBILITY GROUP PROTEIN DSP1"/>
    <property type="match status" value="1"/>
</dbReference>
<feature type="region of interest" description="Disordered" evidence="3">
    <location>
        <begin position="1"/>
        <end position="23"/>
    </location>
</feature>
<feature type="region of interest" description="Disordered" evidence="3">
    <location>
        <begin position="180"/>
        <end position="232"/>
    </location>
</feature>
<keyword evidence="1 2" id="KW-0238">DNA-binding</keyword>
<dbReference type="InterPro" id="IPR009071">
    <property type="entry name" value="HMG_box_dom"/>
</dbReference>
<dbReference type="PANTHER" id="PTHR48112:SF22">
    <property type="entry name" value="MITOCHONDRIAL TRANSCRIPTION FACTOR A, ISOFORM B"/>
    <property type="match status" value="1"/>
</dbReference>
<feature type="domain" description="HMG box" evidence="4">
    <location>
        <begin position="99"/>
        <end position="167"/>
    </location>
</feature>
<dbReference type="EMBL" id="JABMIG020000001">
    <property type="protein sequence ID" value="KAL3805797.1"/>
    <property type="molecule type" value="Genomic_DNA"/>
</dbReference>
<dbReference type="GO" id="GO:0003677">
    <property type="term" value="F:DNA binding"/>
    <property type="evidence" value="ECO:0007669"/>
    <property type="project" value="UniProtKB-UniRule"/>
</dbReference>
<reference evidence="5 6" key="1">
    <citation type="journal article" date="2020" name="G3 (Bethesda)">
        <title>Improved Reference Genome for Cyclotella cryptica CCMP332, a Model for Cell Wall Morphogenesis, Salinity Adaptation, and Lipid Production in Diatoms (Bacillariophyta).</title>
        <authorList>
            <person name="Roberts W.R."/>
            <person name="Downey K.M."/>
            <person name="Ruck E.C."/>
            <person name="Traller J.C."/>
            <person name="Alverson A.J."/>
        </authorList>
    </citation>
    <scope>NUCLEOTIDE SEQUENCE [LARGE SCALE GENOMIC DNA]</scope>
    <source>
        <strain evidence="5 6">CCMP332</strain>
    </source>
</reference>
<keyword evidence="6" id="KW-1185">Reference proteome</keyword>
<dbReference type="SMART" id="SM00398">
    <property type="entry name" value="HMG"/>
    <property type="match status" value="1"/>
</dbReference>
<dbReference type="InterPro" id="IPR036910">
    <property type="entry name" value="HMG_box_dom_sf"/>
</dbReference>
<feature type="region of interest" description="Disordered" evidence="3">
    <location>
        <begin position="382"/>
        <end position="401"/>
    </location>
</feature>
<dbReference type="SUPFAM" id="SSF47095">
    <property type="entry name" value="HMG-box"/>
    <property type="match status" value="1"/>
</dbReference>
<feature type="compositionally biased region" description="Polar residues" evidence="3">
    <location>
        <begin position="183"/>
        <end position="207"/>
    </location>
</feature>
<feature type="region of interest" description="Disordered" evidence="3">
    <location>
        <begin position="83"/>
        <end position="102"/>
    </location>
</feature>
<gene>
    <name evidence="5" type="ORF">HJC23_007758</name>
</gene>
<dbReference type="Proteomes" id="UP001516023">
    <property type="component" value="Unassembled WGS sequence"/>
</dbReference>
<feature type="region of interest" description="Disordered" evidence="3">
    <location>
        <begin position="289"/>
        <end position="323"/>
    </location>
</feature>
<feature type="DNA-binding region" description="HMG box" evidence="2">
    <location>
        <begin position="99"/>
        <end position="167"/>
    </location>
</feature>
<accession>A0ABD3QZL8</accession>
<sequence>MPTLRRVLCDDPPAAEDEQKCNSNNHNAASAAVVGIGDHDVGTENCAKLQVENRSVLGESSNKKLNKAKDRHIMKVDSIKTKANSRVKKNKKAKDRNAPKHAKSAYNYYQAETHPQIKVEFPGISFADLNKTSGERWGNLLPDQKKKFQEMAAADRDRYHVETEVHQSKMMKAAAAPCATKSDPVTSNLEKGHVSTSVTMTEDNSLSAGGRKNDQDNNDIEPDRSNAPRASSLCAPSEILPLHLERCVSTSFSKPSTIESRSKTSEGSAKESWRLSCDAILNDLEVLKGTPSKSLPQAGDVDSKTMPDLHASNPASESENDDIWTCGLSSSRKKMKRHGGSHESSAEAATAANVAAKVNDCHPDMRESSKSSLMIFETDKSTSKNDKCDAPQSEGDNIQNGCHHKVDDAANDGIEVSIEPSLQINVDSSISSKVNESSFEQSNETAVESTTYWHWRGSLSPGREEGDKENSLHLLATSDSPKMLHRSPIVAKPILKSGTLIILVPLTPMECRSILKSKNLPWDDEYVVPDGKDVFTRNTIELCYREHNMKTLPLSRNAYTGIKSMLISRSLCEVSLSCTGGEPVASVLVHKSPNHHAVHLDGRKINSTGRCPLNSGAVLSLYGPLGYAYEVRIST</sequence>
<feature type="compositionally biased region" description="Basic and acidic residues" evidence="3">
    <location>
        <begin position="211"/>
        <end position="226"/>
    </location>
</feature>
<evidence type="ECO:0000256" key="2">
    <source>
        <dbReference type="PROSITE-ProRule" id="PRU00267"/>
    </source>
</evidence>
<name>A0ABD3QZL8_9STRA</name>
<proteinExistence type="predicted"/>
<comment type="caution">
    <text evidence="5">The sequence shown here is derived from an EMBL/GenBank/DDBJ whole genome shotgun (WGS) entry which is preliminary data.</text>
</comment>
<dbReference type="InterPro" id="IPR050342">
    <property type="entry name" value="HMGB"/>
</dbReference>
<dbReference type="Gene3D" id="1.10.30.10">
    <property type="entry name" value="High mobility group box domain"/>
    <property type="match status" value="1"/>
</dbReference>
<evidence type="ECO:0000259" key="4">
    <source>
        <dbReference type="PROSITE" id="PS50118"/>
    </source>
</evidence>
<protein>
    <recommendedName>
        <fullName evidence="4">HMG box domain-containing protein</fullName>
    </recommendedName>
</protein>
<evidence type="ECO:0000313" key="5">
    <source>
        <dbReference type="EMBL" id="KAL3805797.1"/>
    </source>
</evidence>
<evidence type="ECO:0000256" key="3">
    <source>
        <dbReference type="SAM" id="MobiDB-lite"/>
    </source>
</evidence>
<evidence type="ECO:0000313" key="6">
    <source>
        <dbReference type="Proteomes" id="UP001516023"/>
    </source>
</evidence>
<dbReference type="PROSITE" id="PS50118">
    <property type="entry name" value="HMG_BOX_2"/>
    <property type="match status" value="1"/>
</dbReference>
<keyword evidence="2" id="KW-0539">Nucleus</keyword>
<dbReference type="GO" id="GO:0005634">
    <property type="term" value="C:nucleus"/>
    <property type="evidence" value="ECO:0007669"/>
    <property type="project" value="UniProtKB-UniRule"/>
</dbReference>
<dbReference type="Pfam" id="PF09011">
    <property type="entry name" value="HMG_box_2"/>
    <property type="match status" value="1"/>
</dbReference>
<dbReference type="AlphaFoldDB" id="A0ABD3QZL8"/>
<organism evidence="5 6">
    <name type="scientific">Cyclotella cryptica</name>
    <dbReference type="NCBI Taxonomy" id="29204"/>
    <lineage>
        <taxon>Eukaryota</taxon>
        <taxon>Sar</taxon>
        <taxon>Stramenopiles</taxon>
        <taxon>Ochrophyta</taxon>
        <taxon>Bacillariophyta</taxon>
        <taxon>Coscinodiscophyceae</taxon>
        <taxon>Thalassiosirophycidae</taxon>
        <taxon>Stephanodiscales</taxon>
        <taxon>Stephanodiscaceae</taxon>
        <taxon>Cyclotella</taxon>
    </lineage>
</organism>